<dbReference type="EMBL" id="CP001053">
    <property type="protein sequence ID" value="ACD20973.1"/>
    <property type="molecule type" value="Genomic_DNA"/>
</dbReference>
<dbReference type="Proteomes" id="UP000001739">
    <property type="component" value="Chromosome 2"/>
</dbReference>
<proteinExistence type="predicted"/>
<name>B2T971_PARPJ</name>
<dbReference type="STRING" id="398527.Bphyt_6675"/>
<protein>
    <submittedName>
        <fullName evidence="1">Uncharacterized protein</fullName>
    </submittedName>
</protein>
<evidence type="ECO:0000313" key="2">
    <source>
        <dbReference type="Proteomes" id="UP000001739"/>
    </source>
</evidence>
<accession>B2T971</accession>
<sequence length="72" mass="7779">MAACLTTDHPATANATNPAAPAVAAPTDQEIVDAWSYLYARYLVLRQENYDINVEKVGYNGSSTTRSAQRSS</sequence>
<evidence type="ECO:0000313" key="1">
    <source>
        <dbReference type="EMBL" id="ACD20973.1"/>
    </source>
</evidence>
<dbReference type="KEGG" id="bpy:Bphyt_6675"/>
<dbReference type="AlphaFoldDB" id="B2T971"/>
<reference evidence="1 2" key="1">
    <citation type="journal article" date="2011" name="J. Bacteriol.">
        <title>Complete genome sequence of the plant growth-promoting endophyte Burkholderia phytofirmans strain PsJN.</title>
        <authorList>
            <person name="Weilharter A."/>
            <person name="Mitter B."/>
            <person name="Shin M.V."/>
            <person name="Chain P.S."/>
            <person name="Nowak J."/>
            <person name="Sessitsch A."/>
        </authorList>
    </citation>
    <scope>NUCLEOTIDE SEQUENCE [LARGE SCALE GENOMIC DNA]</scope>
    <source>
        <strain evidence="2">DSM 17436 / LMG 22146 / PsJN</strain>
    </source>
</reference>
<gene>
    <name evidence="1" type="ordered locus">Bphyt_6675</name>
</gene>
<dbReference type="HOGENOM" id="CLU_2714647_0_0_4"/>
<organism evidence="1 2">
    <name type="scientific">Paraburkholderia phytofirmans (strain DSM 17436 / LMG 22146 / PsJN)</name>
    <name type="common">Burkholderia phytofirmans</name>
    <dbReference type="NCBI Taxonomy" id="398527"/>
    <lineage>
        <taxon>Bacteria</taxon>
        <taxon>Pseudomonadati</taxon>
        <taxon>Pseudomonadota</taxon>
        <taxon>Betaproteobacteria</taxon>
        <taxon>Burkholderiales</taxon>
        <taxon>Burkholderiaceae</taxon>
        <taxon>Paraburkholderia</taxon>
    </lineage>
</organism>